<dbReference type="PANTHER" id="PTHR38439">
    <property type="entry name" value="AURACYANIN-B"/>
    <property type="match status" value="1"/>
</dbReference>
<evidence type="ECO:0000256" key="1">
    <source>
        <dbReference type="ARBA" id="ARBA00022723"/>
    </source>
</evidence>
<accession>A0A2C9DBX9</accession>
<dbReference type="AlphaFoldDB" id="A0A2C9DBX9"/>
<name>A0A2C9DBX9_9HYPH</name>
<evidence type="ECO:0000259" key="4">
    <source>
        <dbReference type="Pfam" id="PF00127"/>
    </source>
</evidence>
<dbReference type="GO" id="GO:0005507">
    <property type="term" value="F:copper ion binding"/>
    <property type="evidence" value="ECO:0007669"/>
    <property type="project" value="InterPro"/>
</dbReference>
<keyword evidence="3" id="KW-0732">Signal</keyword>
<feature type="domain" description="Blue (type 1) copper" evidence="4">
    <location>
        <begin position="56"/>
        <end position="161"/>
    </location>
</feature>
<dbReference type="InterPro" id="IPR050845">
    <property type="entry name" value="Cu-binding_ET"/>
</dbReference>
<evidence type="ECO:0000256" key="3">
    <source>
        <dbReference type="SAM" id="SignalP"/>
    </source>
</evidence>
<dbReference type="InterPro" id="IPR000923">
    <property type="entry name" value="BlueCu_1"/>
</dbReference>
<dbReference type="Proteomes" id="UP000223606">
    <property type="component" value="Chromosome 1"/>
</dbReference>
<reference evidence="6" key="1">
    <citation type="submission" date="2017-09" db="EMBL/GenBank/DDBJ databases">
        <title>Genome sequence of Nannocystis excedens DSM 71.</title>
        <authorList>
            <person name="Blom J."/>
        </authorList>
    </citation>
    <scope>NUCLEOTIDE SEQUENCE [LARGE SCALE GENOMIC DNA]</scope>
    <source>
        <strain evidence="6">type strain: E19</strain>
    </source>
</reference>
<evidence type="ECO:0000313" key="5">
    <source>
        <dbReference type="EMBL" id="SON57824.1"/>
    </source>
</evidence>
<feature type="signal peptide" evidence="3">
    <location>
        <begin position="1"/>
        <end position="24"/>
    </location>
</feature>
<dbReference type="SUPFAM" id="SSF49503">
    <property type="entry name" value="Cupredoxins"/>
    <property type="match status" value="1"/>
</dbReference>
<protein>
    <submittedName>
        <fullName evidence="5">Plastocyanin</fullName>
    </submittedName>
</protein>
<gene>
    <name evidence="5" type="ORF">HDIA_4283</name>
</gene>
<keyword evidence="2" id="KW-0186">Copper</keyword>
<evidence type="ECO:0000256" key="2">
    <source>
        <dbReference type="ARBA" id="ARBA00023008"/>
    </source>
</evidence>
<feature type="chain" id="PRO_5012090068" evidence="3">
    <location>
        <begin position="25"/>
        <end position="164"/>
    </location>
</feature>
<dbReference type="Gene3D" id="2.60.40.420">
    <property type="entry name" value="Cupredoxins - blue copper proteins"/>
    <property type="match status" value="1"/>
</dbReference>
<keyword evidence="1" id="KW-0479">Metal-binding</keyword>
<sequence>MNMNIKTVFAGLLLASISSFPALATGSHAGGHGEMMAVGEPGDKAQATATFHVTMMETDDGKMVFSPQEFAVRKGQTVVFSVRNDGATDHEFILDDHDKIMDHKALMEKFPEMEHDDPNSIRLAPGETGEIVWKFKNAGAFKIACLIPGHYAAGMHGDVTVAKK</sequence>
<dbReference type="GO" id="GO:0009055">
    <property type="term" value="F:electron transfer activity"/>
    <property type="evidence" value="ECO:0007669"/>
    <property type="project" value="InterPro"/>
</dbReference>
<keyword evidence="6" id="KW-1185">Reference proteome</keyword>
<evidence type="ECO:0000313" key="6">
    <source>
        <dbReference type="Proteomes" id="UP000223606"/>
    </source>
</evidence>
<dbReference type="InterPro" id="IPR033138">
    <property type="entry name" value="Cu_oxidase_CS"/>
</dbReference>
<dbReference type="PROSITE" id="PS00079">
    <property type="entry name" value="MULTICOPPER_OXIDASE1"/>
    <property type="match status" value="1"/>
</dbReference>
<proteinExistence type="predicted"/>
<dbReference type="PANTHER" id="PTHR38439:SF3">
    <property type="entry name" value="COPPER-RESISTANT CUPROPROTEIN COPI"/>
    <property type="match status" value="1"/>
</dbReference>
<dbReference type="EMBL" id="LT960614">
    <property type="protein sequence ID" value="SON57824.1"/>
    <property type="molecule type" value="Genomic_DNA"/>
</dbReference>
<dbReference type="Pfam" id="PF00127">
    <property type="entry name" value="Copper-bind"/>
    <property type="match status" value="1"/>
</dbReference>
<organism evidence="5 6">
    <name type="scientific">Hartmannibacter diazotrophicus</name>
    <dbReference type="NCBI Taxonomy" id="1482074"/>
    <lineage>
        <taxon>Bacteria</taxon>
        <taxon>Pseudomonadati</taxon>
        <taxon>Pseudomonadota</taxon>
        <taxon>Alphaproteobacteria</taxon>
        <taxon>Hyphomicrobiales</taxon>
        <taxon>Pleomorphomonadaceae</taxon>
        <taxon>Hartmannibacter</taxon>
    </lineage>
</organism>
<dbReference type="KEGG" id="hdi:HDIA_4283"/>
<dbReference type="InterPro" id="IPR008972">
    <property type="entry name" value="Cupredoxin"/>
</dbReference>